<sequence length="1086" mass="114238">MPSKLPSYTGPVEEQQAATGRAALQSLREYLADRGAALPEGFEASVHLRKEGSPGAVDIYYFDHLHTRYRSKLQVARALGVADSRDRDEGASLPSSPRVMGVSPSSPAAADAAGQQLAAHHLQLPAHADQGGDFVGSEEEVKVMEALSKYLAKLGGQLEPGWRCQVRKRAGPGNRVDTYFNSPNGEKFRSKTDVARHLGLAVPAARRPAGGAASPGVDVNMAEEDVAAMLMALPHGKPITAREAARARKVSGAVAGEWAGRAKGPGTPDNAAGRSGNGLHSIAAALEEASPFQVKQEGAAYADDEQMFDSDDEDTDTRADEKAELAARQMRRLRAAAHAQGLTLAPGWRVDVSIRKNGTSRGSTDYYYRLQGGGTFRSITAAMKHLLAAEHGAAPAVATDAPMLSPASEPAADPASPQLPQQERPPSPASAARAAPGSPADNGGPAGPSAKPKPKKFGSLTALSHPGRSGAAVARPTSPSDSVAKGKNPAPEEPSSAARPTTKAALAALGRDATASGHAPEKQEAAEADRAGLEAGAADAAAESNMPGPSGMGSVDEAGAAVEGNASEPDQAGHNESNARMRQRKPNRNAMAPKDEPAEKTGPAPAARKRRTVNRGRVDYATVAAMADLQYAISNEDRRATLRKRNAAKSGTPEATATNPPSTGVDKDAAQSTAEGSEPAKGRSQGASGAAGKGEEGEQKPKKAERKRERVVTPYTKLVNRVRGLISRIRVEEAYLDAYEGEGWRGANREKLRPTAELEQARLQIEKCKLGMREAVKECEESGGDRAIPPEHIDEDGEIDEAHIFCGHCHDPESYEDNDIILCDGNCHRAYHEKCLVPPLDSSTLPEDEGWLCPACDAKADILTMINEEYGFEYEQETPWHAVFAEAPMSPRAAADGAAAAPVTFKTLADFLAHADLPDSDADDSSFKDESGSDGEEGEEAHGGGSGSDGESESGSEADSVDSEASEGSSVESMASEERKGLQAEEAAAGEGRPQRKLRSAGKRARGNADEVADVDADMGADVDDDDEEESLVLSGKRARTTVDYRKLNMEMFGDFESYEGETLSDEDFTPREAEAEAAAASPASP</sequence>
<dbReference type="PANTHER" id="PTHR12628">
    <property type="entry name" value="POLYCOMB-LIKE TRANSCRIPTION FACTOR"/>
    <property type="match status" value="1"/>
</dbReference>
<proteinExistence type="predicted"/>
<dbReference type="PROSITE" id="PS01359">
    <property type="entry name" value="ZF_PHD_1"/>
    <property type="match status" value="1"/>
</dbReference>
<dbReference type="InterPro" id="IPR011011">
    <property type="entry name" value="Znf_FYVE_PHD"/>
</dbReference>
<evidence type="ECO:0000256" key="9">
    <source>
        <dbReference type="ARBA" id="ARBA00023242"/>
    </source>
</evidence>
<feature type="region of interest" description="Disordered" evidence="11">
    <location>
        <begin position="630"/>
        <end position="710"/>
    </location>
</feature>
<keyword evidence="7" id="KW-0371">Homeobox</keyword>
<evidence type="ECO:0000313" key="15">
    <source>
        <dbReference type="Proteomes" id="UP000007264"/>
    </source>
</evidence>
<dbReference type="PANTHER" id="PTHR12628:SF10">
    <property type="entry name" value="HOMEOBOX DOMAIN-CONTAINING PROTEIN"/>
    <property type="match status" value="1"/>
</dbReference>
<dbReference type="Pfam" id="PF01429">
    <property type="entry name" value="MBD"/>
    <property type="match status" value="1"/>
</dbReference>
<feature type="compositionally biased region" description="Polar residues" evidence="11">
    <location>
        <begin position="653"/>
        <end position="662"/>
    </location>
</feature>
<evidence type="ECO:0008006" key="16">
    <source>
        <dbReference type="Google" id="ProtNLM"/>
    </source>
</evidence>
<feature type="compositionally biased region" description="Basic and acidic residues" evidence="11">
    <location>
        <begin position="693"/>
        <end position="710"/>
    </location>
</feature>
<feature type="region of interest" description="Disordered" evidence="11">
    <location>
        <begin position="300"/>
        <end position="320"/>
    </location>
</feature>
<dbReference type="AlphaFoldDB" id="I0YWU6"/>
<keyword evidence="2" id="KW-0479">Metal-binding</keyword>
<reference evidence="14 15" key="1">
    <citation type="journal article" date="2012" name="Genome Biol.">
        <title>The genome of the polar eukaryotic microalga coccomyxa subellipsoidea reveals traits of cold adaptation.</title>
        <authorList>
            <person name="Blanc G."/>
            <person name="Agarkova I."/>
            <person name="Grimwood J."/>
            <person name="Kuo A."/>
            <person name="Brueggeman A."/>
            <person name="Dunigan D."/>
            <person name="Gurnon J."/>
            <person name="Ladunga I."/>
            <person name="Lindquist E."/>
            <person name="Lucas S."/>
            <person name="Pangilinan J."/>
            <person name="Proschold T."/>
            <person name="Salamov A."/>
            <person name="Schmutz J."/>
            <person name="Weeks D."/>
            <person name="Yamada T."/>
            <person name="Claverie J.M."/>
            <person name="Grigoriev I."/>
            <person name="Van Etten J."/>
            <person name="Lomsadze A."/>
            <person name="Borodovsky M."/>
        </authorList>
    </citation>
    <scope>NUCLEOTIDE SEQUENCE [LARGE SCALE GENOMIC DNA]</scope>
    <source>
        <strain evidence="14 15">C-169</strain>
    </source>
</reference>
<dbReference type="RefSeq" id="XP_005647409.1">
    <property type="nucleotide sequence ID" value="XM_005647352.1"/>
</dbReference>
<evidence type="ECO:0000256" key="7">
    <source>
        <dbReference type="ARBA" id="ARBA00023155"/>
    </source>
</evidence>
<dbReference type="SMART" id="SM00391">
    <property type="entry name" value="MBD"/>
    <property type="match status" value="1"/>
</dbReference>
<feature type="region of interest" description="Disordered" evidence="11">
    <location>
        <begin position="83"/>
        <end position="114"/>
    </location>
</feature>
<evidence type="ECO:0000256" key="4">
    <source>
        <dbReference type="ARBA" id="ARBA00022833"/>
    </source>
</evidence>
<evidence type="ECO:0000256" key="10">
    <source>
        <dbReference type="PROSITE-ProRule" id="PRU00146"/>
    </source>
</evidence>
<feature type="compositionally biased region" description="Basic residues" evidence="11">
    <location>
        <begin position="995"/>
        <end position="1006"/>
    </location>
</feature>
<feature type="compositionally biased region" description="Low complexity" evidence="11">
    <location>
        <begin position="429"/>
        <end position="440"/>
    </location>
</feature>
<feature type="region of interest" description="Disordered" evidence="11">
    <location>
        <begin position="917"/>
        <end position="1031"/>
    </location>
</feature>
<dbReference type="GO" id="GO:0003682">
    <property type="term" value="F:chromatin binding"/>
    <property type="evidence" value="ECO:0007669"/>
    <property type="project" value="TreeGrafter"/>
</dbReference>
<gene>
    <name evidence="14" type="ORF">COCSUDRAFT_63988</name>
</gene>
<evidence type="ECO:0000256" key="3">
    <source>
        <dbReference type="ARBA" id="ARBA00022771"/>
    </source>
</evidence>
<keyword evidence="8" id="KW-0804">Transcription</keyword>
<feature type="region of interest" description="Disordered" evidence="11">
    <location>
        <begin position="402"/>
        <end position="618"/>
    </location>
</feature>
<dbReference type="OrthoDB" id="1903104at2759"/>
<keyword evidence="4" id="KW-0862">Zinc</keyword>
<feature type="compositionally biased region" description="Basic and acidic residues" evidence="11">
    <location>
        <begin position="519"/>
        <end position="532"/>
    </location>
</feature>
<dbReference type="InterPro" id="IPR001739">
    <property type="entry name" value="Methyl_CpG_DNA-bd"/>
</dbReference>
<keyword evidence="5" id="KW-0805">Transcription regulation</keyword>
<dbReference type="InterPro" id="IPR013083">
    <property type="entry name" value="Znf_RING/FYVE/PHD"/>
</dbReference>
<feature type="region of interest" description="Disordered" evidence="11">
    <location>
        <begin position="1061"/>
        <end position="1086"/>
    </location>
</feature>
<dbReference type="InterPro" id="IPR045876">
    <property type="entry name" value="PRHA-like_PHD-finger"/>
</dbReference>
<evidence type="ECO:0000259" key="13">
    <source>
        <dbReference type="PROSITE" id="PS50982"/>
    </source>
</evidence>
<dbReference type="InterPro" id="IPR019787">
    <property type="entry name" value="Znf_PHD-finger"/>
</dbReference>
<dbReference type="Pfam" id="PF00628">
    <property type="entry name" value="PHD"/>
    <property type="match status" value="1"/>
</dbReference>
<dbReference type="STRING" id="574566.I0YWU6"/>
<keyword evidence="6" id="KW-0238">DNA-binding</keyword>
<evidence type="ECO:0000256" key="2">
    <source>
        <dbReference type="ARBA" id="ARBA00022723"/>
    </source>
</evidence>
<dbReference type="PROSITE" id="PS50016">
    <property type="entry name" value="ZF_PHD_2"/>
    <property type="match status" value="1"/>
</dbReference>
<accession>I0YWU6</accession>
<dbReference type="GO" id="GO:0008270">
    <property type="term" value="F:zinc ion binding"/>
    <property type="evidence" value="ECO:0007669"/>
    <property type="project" value="UniProtKB-KW"/>
</dbReference>
<dbReference type="SMART" id="SM00249">
    <property type="entry name" value="PHD"/>
    <property type="match status" value="1"/>
</dbReference>
<dbReference type="Gene3D" id="3.30.890.10">
    <property type="entry name" value="Methyl-cpg-binding Protein 2, Chain A"/>
    <property type="match status" value="3"/>
</dbReference>
<dbReference type="InterPro" id="IPR016177">
    <property type="entry name" value="DNA-bd_dom_sf"/>
</dbReference>
<keyword evidence="3 10" id="KW-0863">Zinc-finger</keyword>
<evidence type="ECO:0000256" key="8">
    <source>
        <dbReference type="ARBA" id="ARBA00023163"/>
    </source>
</evidence>
<evidence type="ECO:0000259" key="12">
    <source>
        <dbReference type="PROSITE" id="PS50016"/>
    </source>
</evidence>
<dbReference type="SUPFAM" id="SSF54171">
    <property type="entry name" value="DNA-binding domain"/>
    <property type="match status" value="2"/>
</dbReference>
<feature type="compositionally biased region" description="Acidic residues" evidence="11">
    <location>
        <begin position="1011"/>
        <end position="1031"/>
    </location>
</feature>
<protein>
    <recommendedName>
        <fullName evidence="16">PHD-type domain-containing protein</fullName>
    </recommendedName>
</protein>
<dbReference type="InterPro" id="IPR019786">
    <property type="entry name" value="Zinc_finger_PHD-type_CS"/>
</dbReference>
<dbReference type="GO" id="GO:0003677">
    <property type="term" value="F:DNA binding"/>
    <property type="evidence" value="ECO:0007669"/>
    <property type="project" value="UniProtKB-KW"/>
</dbReference>
<name>I0YWU6_COCSC</name>
<feature type="compositionally biased region" description="Low complexity" evidence="11">
    <location>
        <begin position="1077"/>
        <end position="1086"/>
    </location>
</feature>
<comment type="subcellular location">
    <subcellularLocation>
        <location evidence="1">Nucleus</location>
    </subcellularLocation>
</comment>
<evidence type="ECO:0000256" key="11">
    <source>
        <dbReference type="SAM" id="MobiDB-lite"/>
    </source>
</evidence>
<keyword evidence="9" id="KW-0539">Nucleus</keyword>
<evidence type="ECO:0000256" key="6">
    <source>
        <dbReference type="ARBA" id="ARBA00023125"/>
    </source>
</evidence>
<dbReference type="SUPFAM" id="SSF57903">
    <property type="entry name" value="FYVE/PHD zinc finger"/>
    <property type="match status" value="1"/>
</dbReference>
<feature type="compositionally biased region" description="Acidic residues" evidence="11">
    <location>
        <begin position="302"/>
        <end position="315"/>
    </location>
</feature>
<dbReference type="CDD" id="cd15504">
    <property type="entry name" value="PHD_PRHA_like"/>
    <property type="match status" value="1"/>
</dbReference>
<evidence type="ECO:0000313" key="14">
    <source>
        <dbReference type="EMBL" id="EIE22865.1"/>
    </source>
</evidence>
<keyword evidence="15" id="KW-1185">Reference proteome</keyword>
<feature type="compositionally biased region" description="Acidic residues" evidence="11">
    <location>
        <begin position="950"/>
        <end position="965"/>
    </location>
</feature>
<feature type="compositionally biased region" description="Low complexity" evidence="11">
    <location>
        <begin position="103"/>
        <end position="114"/>
    </location>
</feature>
<evidence type="ECO:0000256" key="5">
    <source>
        <dbReference type="ARBA" id="ARBA00023015"/>
    </source>
</evidence>
<dbReference type="GO" id="GO:0005634">
    <property type="term" value="C:nucleus"/>
    <property type="evidence" value="ECO:0007669"/>
    <property type="project" value="UniProtKB-SubCell"/>
</dbReference>
<dbReference type="PROSITE" id="PS50982">
    <property type="entry name" value="MBD"/>
    <property type="match status" value="1"/>
</dbReference>
<feature type="domain" description="MBD" evidence="13">
    <location>
        <begin position="148"/>
        <end position="224"/>
    </location>
</feature>
<dbReference type="EMBL" id="AGSI01000009">
    <property type="protein sequence ID" value="EIE22865.1"/>
    <property type="molecule type" value="Genomic_DNA"/>
</dbReference>
<dbReference type="InterPro" id="IPR001965">
    <property type="entry name" value="Znf_PHD"/>
</dbReference>
<evidence type="ECO:0000256" key="1">
    <source>
        <dbReference type="ARBA" id="ARBA00004123"/>
    </source>
</evidence>
<feature type="compositionally biased region" description="Low complexity" evidence="11">
    <location>
        <begin position="405"/>
        <end position="416"/>
    </location>
</feature>
<dbReference type="GO" id="GO:0045814">
    <property type="term" value="P:negative regulation of gene expression, epigenetic"/>
    <property type="evidence" value="ECO:0007669"/>
    <property type="project" value="TreeGrafter"/>
</dbReference>
<dbReference type="KEGG" id="csl:COCSUDRAFT_63988"/>
<dbReference type="Proteomes" id="UP000007264">
    <property type="component" value="Unassembled WGS sequence"/>
</dbReference>
<comment type="caution">
    <text evidence="14">The sequence shown here is derived from an EMBL/GenBank/DDBJ whole genome shotgun (WGS) entry which is preliminary data.</text>
</comment>
<feature type="compositionally biased region" description="Low complexity" evidence="11">
    <location>
        <begin position="533"/>
        <end position="543"/>
    </location>
</feature>
<feature type="domain" description="PHD-type" evidence="12">
    <location>
        <begin position="803"/>
        <end position="859"/>
    </location>
</feature>
<dbReference type="GeneID" id="17040852"/>
<feature type="compositionally biased region" description="Low complexity" evidence="11">
    <location>
        <begin position="493"/>
        <end position="509"/>
    </location>
</feature>
<dbReference type="eggNOG" id="KOG4299">
    <property type="taxonomic scope" value="Eukaryota"/>
</dbReference>
<dbReference type="Gene3D" id="3.30.40.10">
    <property type="entry name" value="Zinc/RING finger domain, C3HC4 (zinc finger)"/>
    <property type="match status" value="1"/>
</dbReference>
<organism evidence="14 15">
    <name type="scientific">Coccomyxa subellipsoidea (strain C-169)</name>
    <name type="common">Green microalga</name>
    <dbReference type="NCBI Taxonomy" id="574566"/>
    <lineage>
        <taxon>Eukaryota</taxon>
        <taxon>Viridiplantae</taxon>
        <taxon>Chlorophyta</taxon>
        <taxon>core chlorophytes</taxon>
        <taxon>Trebouxiophyceae</taxon>
        <taxon>Trebouxiophyceae incertae sedis</taxon>
        <taxon>Coccomyxaceae</taxon>
        <taxon>Coccomyxa</taxon>
        <taxon>Coccomyxa subellipsoidea</taxon>
    </lineage>
</organism>